<evidence type="ECO:0000256" key="11">
    <source>
        <dbReference type="ARBA" id="ARBA00023444"/>
    </source>
</evidence>
<evidence type="ECO:0000256" key="10">
    <source>
        <dbReference type="ARBA" id="ARBA00023157"/>
    </source>
</evidence>
<feature type="region of interest" description="Disordered" evidence="12">
    <location>
        <begin position="296"/>
        <end position="316"/>
    </location>
</feature>
<organism evidence="14 15">
    <name type="scientific">Actinocatenispora thailandica</name>
    <dbReference type="NCBI Taxonomy" id="227318"/>
    <lineage>
        <taxon>Bacteria</taxon>
        <taxon>Bacillati</taxon>
        <taxon>Actinomycetota</taxon>
        <taxon>Actinomycetes</taxon>
        <taxon>Micromonosporales</taxon>
        <taxon>Micromonosporaceae</taxon>
        <taxon>Actinocatenispora</taxon>
    </lineage>
</organism>
<evidence type="ECO:0000256" key="6">
    <source>
        <dbReference type="ARBA" id="ARBA00023002"/>
    </source>
</evidence>
<evidence type="ECO:0000256" key="12">
    <source>
        <dbReference type="SAM" id="MobiDB-lite"/>
    </source>
</evidence>
<keyword evidence="8" id="KW-0350">Heme biosynthesis</keyword>
<dbReference type="GO" id="GO:0006784">
    <property type="term" value="P:heme A biosynthetic process"/>
    <property type="evidence" value="ECO:0007669"/>
    <property type="project" value="InterPro"/>
</dbReference>
<comment type="pathway">
    <text evidence="11">Porphyrin-containing compound metabolism.</text>
</comment>
<feature type="transmembrane region" description="Helical" evidence="13">
    <location>
        <begin position="72"/>
        <end position="91"/>
    </location>
</feature>
<accession>A0A7R7DPF0</accession>
<feature type="transmembrane region" description="Helical" evidence="13">
    <location>
        <begin position="207"/>
        <end position="230"/>
    </location>
</feature>
<sequence>MSLERVRVSAATVRRLALTTVALNVVLVVTGGAVRLTGSGLGCPTWPKCTDASYRNTPAYGIHGYIEFGNRLLTFVLVAAVILTFLAALVANPRRRSVIWLSVLSGATIPAQAVLGGMTVLTHLNPYVVAAHFLFTVLIIAIAYWLWRRCREGDEPAQTLVRPPLRALTVLLTALAAVVLTIGTVVTGSGPHAGDEHARRTGLDPGVVAQLHADSVMLLIGASVAAWFAFRATRAPAAVQRAAVTLIAVELAQGVIGFVQYFTHLPIVLVGLHMAGAAAVWLAALVLLFATRSRGPAPEAAPVTGPEVVPPGSVPA</sequence>
<feature type="transmembrane region" description="Helical" evidence="13">
    <location>
        <begin position="127"/>
        <end position="147"/>
    </location>
</feature>
<evidence type="ECO:0000256" key="4">
    <source>
        <dbReference type="ARBA" id="ARBA00022723"/>
    </source>
</evidence>
<dbReference type="GO" id="GO:0016491">
    <property type="term" value="F:oxidoreductase activity"/>
    <property type="evidence" value="ECO:0007669"/>
    <property type="project" value="UniProtKB-KW"/>
</dbReference>
<evidence type="ECO:0000256" key="9">
    <source>
        <dbReference type="ARBA" id="ARBA00023136"/>
    </source>
</evidence>
<keyword evidence="2" id="KW-1003">Cell membrane</keyword>
<reference evidence="14 15" key="1">
    <citation type="submission" date="2020-08" db="EMBL/GenBank/DDBJ databases">
        <title>Whole genome shotgun sequence of Actinocatenispora thailandica NBRC 105041.</title>
        <authorList>
            <person name="Komaki H."/>
            <person name="Tamura T."/>
        </authorList>
    </citation>
    <scope>NUCLEOTIDE SEQUENCE [LARGE SCALE GENOMIC DNA]</scope>
    <source>
        <strain evidence="14 15">NBRC 105041</strain>
    </source>
</reference>
<evidence type="ECO:0000256" key="1">
    <source>
        <dbReference type="ARBA" id="ARBA00004141"/>
    </source>
</evidence>
<dbReference type="PANTHER" id="PTHR35457">
    <property type="entry name" value="HEME A SYNTHASE"/>
    <property type="match status" value="1"/>
</dbReference>
<evidence type="ECO:0000256" key="3">
    <source>
        <dbReference type="ARBA" id="ARBA00022692"/>
    </source>
</evidence>
<gene>
    <name evidence="14" type="ORF">Athai_25900</name>
</gene>
<keyword evidence="5 13" id="KW-1133">Transmembrane helix</keyword>
<feature type="transmembrane region" description="Helical" evidence="13">
    <location>
        <begin position="267"/>
        <end position="290"/>
    </location>
</feature>
<name>A0A7R7DPF0_9ACTN</name>
<keyword evidence="9 13" id="KW-0472">Membrane</keyword>
<feature type="transmembrane region" description="Helical" evidence="13">
    <location>
        <begin position="98"/>
        <end position="121"/>
    </location>
</feature>
<keyword evidence="6" id="KW-0560">Oxidoreductase</keyword>
<dbReference type="KEGG" id="atl:Athai_25900"/>
<evidence type="ECO:0000256" key="7">
    <source>
        <dbReference type="ARBA" id="ARBA00023004"/>
    </source>
</evidence>
<keyword evidence="10" id="KW-1015">Disulfide bond</keyword>
<feature type="transmembrane region" description="Helical" evidence="13">
    <location>
        <begin position="12"/>
        <end position="34"/>
    </location>
</feature>
<dbReference type="Pfam" id="PF02628">
    <property type="entry name" value="COX15-CtaA"/>
    <property type="match status" value="1"/>
</dbReference>
<dbReference type="EMBL" id="AP023355">
    <property type="protein sequence ID" value="BCJ35087.1"/>
    <property type="molecule type" value="Genomic_DNA"/>
</dbReference>
<dbReference type="InterPro" id="IPR003780">
    <property type="entry name" value="COX15/CtaA_fam"/>
</dbReference>
<evidence type="ECO:0000313" key="15">
    <source>
        <dbReference type="Proteomes" id="UP000611640"/>
    </source>
</evidence>
<dbReference type="RefSeq" id="WP_239156897.1">
    <property type="nucleotide sequence ID" value="NZ_AP023355.1"/>
</dbReference>
<dbReference type="AlphaFoldDB" id="A0A7R7DPF0"/>
<feature type="transmembrane region" description="Helical" evidence="13">
    <location>
        <begin position="168"/>
        <end position="187"/>
    </location>
</feature>
<evidence type="ECO:0000256" key="5">
    <source>
        <dbReference type="ARBA" id="ARBA00022989"/>
    </source>
</evidence>
<evidence type="ECO:0000256" key="2">
    <source>
        <dbReference type="ARBA" id="ARBA00022475"/>
    </source>
</evidence>
<comment type="subcellular location">
    <subcellularLocation>
        <location evidence="1">Membrane</location>
        <topology evidence="1">Multi-pass membrane protein</topology>
    </subcellularLocation>
</comment>
<dbReference type="GO" id="GO:0046872">
    <property type="term" value="F:metal ion binding"/>
    <property type="evidence" value="ECO:0007669"/>
    <property type="project" value="UniProtKB-KW"/>
</dbReference>
<keyword evidence="3 13" id="KW-0812">Transmembrane</keyword>
<evidence type="ECO:0000256" key="13">
    <source>
        <dbReference type="SAM" id="Phobius"/>
    </source>
</evidence>
<dbReference type="InterPro" id="IPR050450">
    <property type="entry name" value="COX15/CtaA_HemeA_synthase"/>
</dbReference>
<evidence type="ECO:0000313" key="14">
    <source>
        <dbReference type="EMBL" id="BCJ35087.1"/>
    </source>
</evidence>
<feature type="transmembrane region" description="Helical" evidence="13">
    <location>
        <begin position="242"/>
        <end position="261"/>
    </location>
</feature>
<dbReference type="GO" id="GO:0016020">
    <property type="term" value="C:membrane"/>
    <property type="evidence" value="ECO:0007669"/>
    <property type="project" value="UniProtKB-SubCell"/>
</dbReference>
<dbReference type="PANTHER" id="PTHR35457:SF1">
    <property type="entry name" value="HEME A SYNTHASE"/>
    <property type="match status" value="1"/>
</dbReference>
<keyword evidence="7" id="KW-0408">Iron</keyword>
<dbReference type="Proteomes" id="UP000611640">
    <property type="component" value="Chromosome"/>
</dbReference>
<protein>
    <submittedName>
        <fullName evidence="14">Cytochrome b561</fullName>
    </submittedName>
</protein>
<evidence type="ECO:0000256" key="8">
    <source>
        <dbReference type="ARBA" id="ARBA00023133"/>
    </source>
</evidence>
<keyword evidence="15" id="KW-1185">Reference proteome</keyword>
<proteinExistence type="predicted"/>
<keyword evidence="4" id="KW-0479">Metal-binding</keyword>